<feature type="chain" id="PRO_5010346740" description="DUF1566 domain-containing protein" evidence="1">
    <location>
        <begin position="25"/>
        <end position="218"/>
    </location>
</feature>
<evidence type="ECO:0008006" key="4">
    <source>
        <dbReference type="Google" id="ProtNLM"/>
    </source>
</evidence>
<dbReference type="RefSeq" id="WP_074557829.1">
    <property type="nucleotide sequence ID" value="NZ_FMYE01000014.1"/>
</dbReference>
<proteinExistence type="predicted"/>
<evidence type="ECO:0000256" key="1">
    <source>
        <dbReference type="SAM" id="SignalP"/>
    </source>
</evidence>
<protein>
    <recommendedName>
        <fullName evidence="4">DUF1566 domain-containing protein</fullName>
    </recommendedName>
</protein>
<feature type="signal peptide" evidence="1">
    <location>
        <begin position="1"/>
        <end position="24"/>
    </location>
</feature>
<evidence type="ECO:0000313" key="2">
    <source>
        <dbReference type="EMBL" id="SDB76914.1"/>
    </source>
</evidence>
<accession>A0A1G6G4J9</accession>
<evidence type="ECO:0000313" key="3">
    <source>
        <dbReference type="Proteomes" id="UP000183670"/>
    </source>
</evidence>
<gene>
    <name evidence="2" type="ORF">SAMN05192581_101478</name>
</gene>
<dbReference type="EMBL" id="FMYE01000014">
    <property type="protein sequence ID" value="SDB76914.1"/>
    <property type="molecule type" value="Genomic_DNA"/>
</dbReference>
<dbReference type="Proteomes" id="UP000183670">
    <property type="component" value="Unassembled WGS sequence"/>
</dbReference>
<keyword evidence="1" id="KW-0732">Signal</keyword>
<sequence>MRKIFSMLAIATAVITFTSCDAHKDFPDTDTKVCHVLCSDGKIMPITDVEKQHKTPVAVVFDINIDDNTSGNGTAVYLYEITPSAFADSLGVKQSTSADVTKWDGNENTFNMFNCRDVSSPLANSVFELWNNGQSAYIPSVSQMRMLYAAKDFINPILKQCGGDPIPDNPEDCWYWTSTEVSGQELVKAWLYSLSSGSMQETPKTQSHKARAILTLNN</sequence>
<name>A0A1G6G4J9_BACOV</name>
<reference evidence="2 3" key="1">
    <citation type="submission" date="2016-10" db="EMBL/GenBank/DDBJ databases">
        <authorList>
            <person name="de Groot N.N."/>
        </authorList>
    </citation>
    <scope>NUCLEOTIDE SEQUENCE [LARGE SCALE GENOMIC DNA]</scope>
    <source>
        <strain evidence="2 3">NLAE-zl-C500</strain>
    </source>
</reference>
<organism evidence="2 3">
    <name type="scientific">Bacteroides ovatus</name>
    <dbReference type="NCBI Taxonomy" id="28116"/>
    <lineage>
        <taxon>Bacteria</taxon>
        <taxon>Pseudomonadati</taxon>
        <taxon>Bacteroidota</taxon>
        <taxon>Bacteroidia</taxon>
        <taxon>Bacteroidales</taxon>
        <taxon>Bacteroidaceae</taxon>
        <taxon>Bacteroides</taxon>
    </lineage>
</organism>
<dbReference type="AlphaFoldDB" id="A0A1G6G4J9"/>
<dbReference type="PROSITE" id="PS51257">
    <property type="entry name" value="PROKAR_LIPOPROTEIN"/>
    <property type="match status" value="1"/>
</dbReference>